<dbReference type="Gene3D" id="3.40.50.300">
    <property type="entry name" value="P-loop containing nucleotide triphosphate hydrolases"/>
    <property type="match status" value="1"/>
</dbReference>
<feature type="compositionally biased region" description="Basic and acidic residues" evidence="14">
    <location>
        <begin position="252"/>
        <end position="262"/>
    </location>
</feature>
<evidence type="ECO:0000256" key="14">
    <source>
        <dbReference type="SAM" id="MobiDB-lite"/>
    </source>
</evidence>
<evidence type="ECO:0000313" key="18">
    <source>
        <dbReference type="Proteomes" id="UP000823637"/>
    </source>
</evidence>
<dbReference type="GO" id="GO:0051301">
    <property type="term" value="P:cell division"/>
    <property type="evidence" value="ECO:0007669"/>
    <property type="project" value="UniProtKB-KW"/>
</dbReference>
<keyword evidence="10" id="KW-0238">DNA-binding</keyword>
<evidence type="ECO:0000256" key="13">
    <source>
        <dbReference type="PROSITE-ProRule" id="PRU00289"/>
    </source>
</evidence>
<dbReference type="PROSITE" id="PS50901">
    <property type="entry name" value="FTSK"/>
    <property type="match status" value="1"/>
</dbReference>
<comment type="similarity">
    <text evidence="2">Belongs to the FtsK/SpoIIIE/SftA family.</text>
</comment>
<dbReference type="GO" id="GO:0005524">
    <property type="term" value="F:ATP binding"/>
    <property type="evidence" value="ECO:0007669"/>
    <property type="project" value="UniProtKB-UniRule"/>
</dbReference>
<evidence type="ECO:0000256" key="4">
    <source>
        <dbReference type="ARBA" id="ARBA00022618"/>
    </source>
</evidence>
<keyword evidence="9 15" id="KW-1133">Transmembrane helix</keyword>
<evidence type="ECO:0000256" key="10">
    <source>
        <dbReference type="ARBA" id="ARBA00023125"/>
    </source>
</evidence>
<proteinExistence type="inferred from homology"/>
<dbReference type="PANTHER" id="PTHR22683:SF41">
    <property type="entry name" value="DNA TRANSLOCASE FTSK"/>
    <property type="match status" value="1"/>
</dbReference>
<gene>
    <name evidence="17" type="ORF">IAC32_05735</name>
</gene>
<reference evidence="17" key="1">
    <citation type="submission" date="2020-10" db="EMBL/GenBank/DDBJ databases">
        <authorList>
            <person name="Gilroy R."/>
        </authorList>
    </citation>
    <scope>NUCLEOTIDE SEQUENCE</scope>
    <source>
        <strain evidence="17">D3-1215</strain>
    </source>
</reference>
<dbReference type="GO" id="GO:0005886">
    <property type="term" value="C:plasma membrane"/>
    <property type="evidence" value="ECO:0007669"/>
    <property type="project" value="UniProtKB-SubCell"/>
</dbReference>
<protein>
    <submittedName>
        <fullName evidence="17">DNA translocase FtsK 4TM domain-containing protein</fullName>
    </submittedName>
</protein>
<dbReference type="SMART" id="SM00843">
    <property type="entry name" value="Ftsk_gamma"/>
    <property type="match status" value="1"/>
</dbReference>
<keyword evidence="12" id="KW-0131">Cell cycle</keyword>
<evidence type="ECO:0000256" key="15">
    <source>
        <dbReference type="SAM" id="Phobius"/>
    </source>
</evidence>
<dbReference type="SUPFAM" id="SSF46785">
    <property type="entry name" value="Winged helix' DNA-binding domain"/>
    <property type="match status" value="1"/>
</dbReference>
<keyword evidence="11 15" id="KW-0472">Membrane</keyword>
<feature type="transmembrane region" description="Helical" evidence="15">
    <location>
        <begin position="26"/>
        <end position="50"/>
    </location>
</feature>
<evidence type="ECO:0000256" key="6">
    <source>
        <dbReference type="ARBA" id="ARBA00022741"/>
    </source>
</evidence>
<sequence>MASKNKKSGNFLQKVKSLAADNRFRIFVGGLVFFVPAVYLALTIVSFIIYGGCDYSLLDKDAVSQAAGQYKNWGGTLGGIISNALVNSWMGISAILLPWFLILVAKKIVNPSSSVNLTREFFSNAFLMIWFSVCLGLAFPVNDFIPYVRLGGAHGNAVASYLSKMIGVPGLILLLVATMTVYLGIVFASSLPAIRAWFVKLSERFSAWTAMLKEKKSGKAEVPGIQETDSKTNPDDGLETDFPGYDGASGYKTEEYPEKTDDGSNDVYENNGSSGFFPDAEEKTHSDKSEIHAPANGDDVEMVVNDTNSGDTISTSEQLVDQFGEYDPTLELSHYKLPSLDLLDDKYDTTTKVDPEECAANKKRITETLDNFGIAIKQISVSPGPTVTLYEIVPADGVRISKIRSLSDDLALSLSATGIRIIAPIPGKGTVGIEVPNANPQIVPIRSVIASKEFQECTYDLPVALGKTITNDVFVTDLCKMPHLLVAGATGKGKSVGLNTMLVSLLYRKHPSQLKFVLIDPKKVEFSIYSTIENHFLAKLPDNEEAIITDVTKVVQTLRSLCKVMDTRYDLLKAAHVRNIKEYNSLFIKRKLNPEHGHHYMPYIVLLIDEFGDLIMTAGKDIELPLARIAQLARAVGIHTIIATQRPTTNIITGTIKANFPARMAFQTADYRNSQTILDSNGAEKLIGRGDMLYSTGSDLTRLQCAYVDTDEIKRVCEYISTQQGYPSAYELPEPDEADGEEGGTHRLGEVDLNKRDPMFDDCARLLVIHQSGSASLLQRKLGIGYPKAAKIMDQLEAAGIVGPQSNGGKQRQLLVQDEMQLQMILDSLNNKA</sequence>
<evidence type="ECO:0000256" key="5">
    <source>
        <dbReference type="ARBA" id="ARBA00022692"/>
    </source>
</evidence>
<dbReference type="Proteomes" id="UP000823637">
    <property type="component" value="Unassembled WGS sequence"/>
</dbReference>
<keyword evidence="5 15" id="KW-0812">Transmembrane</keyword>
<dbReference type="Pfam" id="PF01580">
    <property type="entry name" value="FtsK_SpoIIIE"/>
    <property type="match status" value="1"/>
</dbReference>
<comment type="subcellular location">
    <subcellularLocation>
        <location evidence="1">Cell membrane</location>
        <topology evidence="1">Multi-pass membrane protein</topology>
    </subcellularLocation>
</comment>
<dbReference type="GO" id="GO:0007059">
    <property type="term" value="P:chromosome segregation"/>
    <property type="evidence" value="ECO:0007669"/>
    <property type="project" value="UniProtKB-KW"/>
</dbReference>
<dbReference type="EMBL" id="JADIMR010000087">
    <property type="protein sequence ID" value="MBO8447226.1"/>
    <property type="molecule type" value="Genomic_DNA"/>
</dbReference>
<evidence type="ECO:0000259" key="16">
    <source>
        <dbReference type="PROSITE" id="PS50901"/>
    </source>
</evidence>
<evidence type="ECO:0000256" key="3">
    <source>
        <dbReference type="ARBA" id="ARBA00022475"/>
    </source>
</evidence>
<feature type="transmembrane region" description="Helical" evidence="15">
    <location>
        <begin position="89"/>
        <end position="109"/>
    </location>
</feature>
<feature type="transmembrane region" description="Helical" evidence="15">
    <location>
        <begin position="171"/>
        <end position="194"/>
    </location>
</feature>
<dbReference type="InterPro" id="IPR002543">
    <property type="entry name" value="FtsK_dom"/>
</dbReference>
<organism evidence="17 18">
    <name type="scientific">Candidatus Enterocola intestinipullorum</name>
    <dbReference type="NCBI Taxonomy" id="2840783"/>
    <lineage>
        <taxon>Bacteria</taxon>
        <taxon>Pseudomonadati</taxon>
        <taxon>Bacteroidota</taxon>
        <taxon>Bacteroidia</taxon>
        <taxon>Bacteroidales</taxon>
        <taxon>Candidatus Enterocola</taxon>
    </lineage>
</organism>
<evidence type="ECO:0000313" key="17">
    <source>
        <dbReference type="EMBL" id="MBO8447226.1"/>
    </source>
</evidence>
<keyword evidence="3" id="KW-1003">Cell membrane</keyword>
<evidence type="ECO:0000256" key="12">
    <source>
        <dbReference type="ARBA" id="ARBA00023306"/>
    </source>
</evidence>
<dbReference type="InterPro" id="IPR036390">
    <property type="entry name" value="WH_DNA-bd_sf"/>
</dbReference>
<evidence type="ECO:0000256" key="7">
    <source>
        <dbReference type="ARBA" id="ARBA00022829"/>
    </source>
</evidence>
<feature type="transmembrane region" description="Helical" evidence="15">
    <location>
        <begin position="121"/>
        <end position="141"/>
    </location>
</feature>
<evidence type="ECO:0000256" key="9">
    <source>
        <dbReference type="ARBA" id="ARBA00022989"/>
    </source>
</evidence>
<evidence type="ECO:0000256" key="1">
    <source>
        <dbReference type="ARBA" id="ARBA00004651"/>
    </source>
</evidence>
<dbReference type="Gene3D" id="3.30.980.40">
    <property type="match status" value="1"/>
</dbReference>
<feature type="region of interest" description="Disordered" evidence="14">
    <location>
        <begin position="219"/>
        <end position="265"/>
    </location>
</feature>
<dbReference type="InterPro" id="IPR050206">
    <property type="entry name" value="FtsK/SpoIIIE/SftA"/>
</dbReference>
<dbReference type="PANTHER" id="PTHR22683">
    <property type="entry name" value="SPORULATION PROTEIN RELATED"/>
    <property type="match status" value="1"/>
</dbReference>
<dbReference type="InterPro" id="IPR036388">
    <property type="entry name" value="WH-like_DNA-bd_sf"/>
</dbReference>
<dbReference type="Pfam" id="PF13491">
    <property type="entry name" value="FtsK_4TM"/>
    <property type="match status" value="1"/>
</dbReference>
<name>A0A9D9HD72_9BACT</name>
<dbReference type="Pfam" id="PF09397">
    <property type="entry name" value="FtsK_gamma"/>
    <property type="match status" value="1"/>
</dbReference>
<dbReference type="InterPro" id="IPR018541">
    <property type="entry name" value="Ftsk_gamma"/>
</dbReference>
<feature type="domain" description="FtsK" evidence="16">
    <location>
        <begin position="470"/>
        <end position="675"/>
    </location>
</feature>
<dbReference type="InterPro" id="IPR025199">
    <property type="entry name" value="FtsK_4TM"/>
</dbReference>
<reference evidence="17" key="2">
    <citation type="journal article" date="2021" name="PeerJ">
        <title>Extensive microbial diversity within the chicken gut microbiome revealed by metagenomics and culture.</title>
        <authorList>
            <person name="Gilroy R."/>
            <person name="Ravi A."/>
            <person name="Getino M."/>
            <person name="Pursley I."/>
            <person name="Horton D.L."/>
            <person name="Alikhan N.F."/>
            <person name="Baker D."/>
            <person name="Gharbi K."/>
            <person name="Hall N."/>
            <person name="Watson M."/>
            <person name="Adriaenssens E.M."/>
            <person name="Foster-Nyarko E."/>
            <person name="Jarju S."/>
            <person name="Secka A."/>
            <person name="Antonio M."/>
            <person name="Oren A."/>
            <person name="Chaudhuri R.R."/>
            <person name="La Ragione R."/>
            <person name="Hildebrand F."/>
            <person name="Pallen M.J."/>
        </authorList>
    </citation>
    <scope>NUCLEOTIDE SEQUENCE</scope>
    <source>
        <strain evidence="17">D3-1215</strain>
    </source>
</reference>
<feature type="region of interest" description="Disordered" evidence="14">
    <location>
        <begin position="728"/>
        <end position="749"/>
    </location>
</feature>
<dbReference type="Gene3D" id="1.10.10.10">
    <property type="entry name" value="Winged helix-like DNA-binding domain superfamily/Winged helix DNA-binding domain"/>
    <property type="match status" value="1"/>
</dbReference>
<dbReference type="InterPro" id="IPR041027">
    <property type="entry name" value="FtsK_alpha"/>
</dbReference>
<dbReference type="Pfam" id="PF17854">
    <property type="entry name" value="FtsK_alpha"/>
    <property type="match status" value="1"/>
</dbReference>
<keyword evidence="8 13" id="KW-0067">ATP-binding</keyword>
<dbReference type="AlphaFoldDB" id="A0A9D9HD72"/>
<dbReference type="InterPro" id="IPR027417">
    <property type="entry name" value="P-loop_NTPase"/>
</dbReference>
<keyword evidence="7" id="KW-0159">Chromosome partition</keyword>
<evidence type="ECO:0000256" key="2">
    <source>
        <dbReference type="ARBA" id="ARBA00006474"/>
    </source>
</evidence>
<dbReference type="SUPFAM" id="SSF52540">
    <property type="entry name" value="P-loop containing nucleoside triphosphate hydrolases"/>
    <property type="match status" value="1"/>
</dbReference>
<evidence type="ECO:0000256" key="8">
    <source>
        <dbReference type="ARBA" id="ARBA00022840"/>
    </source>
</evidence>
<feature type="binding site" evidence="13">
    <location>
        <begin position="488"/>
        <end position="495"/>
    </location>
    <ligand>
        <name>ATP</name>
        <dbReference type="ChEBI" id="CHEBI:30616"/>
    </ligand>
</feature>
<keyword evidence="4" id="KW-0132">Cell division</keyword>
<keyword evidence="6 13" id="KW-0547">Nucleotide-binding</keyword>
<comment type="caution">
    <text evidence="17">The sequence shown here is derived from an EMBL/GenBank/DDBJ whole genome shotgun (WGS) entry which is preliminary data.</text>
</comment>
<accession>A0A9D9HD72</accession>
<feature type="compositionally biased region" description="Acidic residues" evidence="14">
    <location>
        <begin position="733"/>
        <end position="742"/>
    </location>
</feature>
<evidence type="ECO:0000256" key="11">
    <source>
        <dbReference type="ARBA" id="ARBA00023136"/>
    </source>
</evidence>
<dbReference type="GO" id="GO:0003677">
    <property type="term" value="F:DNA binding"/>
    <property type="evidence" value="ECO:0007669"/>
    <property type="project" value="UniProtKB-KW"/>
</dbReference>